<evidence type="ECO:0000256" key="4">
    <source>
        <dbReference type="ARBA" id="ARBA00022833"/>
    </source>
</evidence>
<dbReference type="InterPro" id="IPR027417">
    <property type="entry name" value="P-loop_NTPase"/>
</dbReference>
<dbReference type="EMBL" id="ADBJ01000043">
    <property type="protein sequence ID" value="EFA77430.1"/>
    <property type="molecule type" value="Genomic_DNA"/>
</dbReference>
<dbReference type="GeneID" id="31368113"/>
<evidence type="ECO:0000256" key="3">
    <source>
        <dbReference type="ARBA" id="ARBA00022771"/>
    </source>
</evidence>
<keyword evidence="5" id="KW-0539">Nucleus</keyword>
<comment type="subcellular location">
    <subcellularLocation>
        <location evidence="1">Nucleus</location>
    </subcellularLocation>
</comment>
<evidence type="ECO:0000256" key="1">
    <source>
        <dbReference type="ARBA" id="ARBA00004123"/>
    </source>
</evidence>
<comment type="caution">
    <text evidence="7">The sequence shown here is derived from an EMBL/GenBank/DDBJ whole genome shotgun (WGS) entry which is preliminary data.</text>
</comment>
<sequence>MDKRSISSSKNLEKARAAKAQKKDTIMYLDDDLPVDEKNIEKPIPDKVVVNTNIPDMLVLEKKQKKIEKYKEKNNHILEKLDEISNFIFSNKKTQNESAPKRRFIKTDNNCEDFIKPLNSGSKNKLPVLGDDLFSLNSANIFICAPKKSGKTSVINKILEECADIDTKVFIFCATAYKDDNWITIIERLNKKNISNIVFTSIFDDENKNRLKTLINRLKDEDEEDEDIKKKYEYPEYIIIFDDLSNELKNKMIPQLMKIHRHFRMKVIISSQNWKDTHSDIRKGNLDYILLFRNIPEDVLETIYDENPSYIGYKKWITAYKYSTKEPFNFFFYDRNDIKLDIHILKMPPKRTRRTQQGDGFLDWIKKGNQWLKDKKFIDCLYHYKRIKILNECLGVELIRVLLILFDLLFNSCNYLNNMFSNTNFDHKFGICAMGSYKMSEKYHPYSSSDKEIKKRSNKYNSSIYEHFFKFIDSNDKNLIKMKCKYCQVFTFKYDKVDKKSVSSGLGWAHLENVRLSCHKESEIDWSYVAEQKRKKAETLALAISKPFSQGVSEELLIDLVIKKNLPFNLTEDERFKNFISSLRPEFNLVGGDTIKNRIIKRYDDQVVQLREYFKTMDSKISFCFDIWSVKDISFLGVTGHWIDSQFKARKCLLGMESLKSDKTEKFDISKKIMCTTSDNCSNNHTTVENIVKNQDPSNDYKGFQGGHILCLNHVINLGDKSTKYLFDKIHSYGSNLRNSSNQTDAFFGIFEILKTEKKDRLKPKVLNPIRWSSAFQMTSRFIRIKDAVDYDIKYKITKHDIHLTTDEWDIIKQINKFLDGVDFITLALQGADVNLSCSLPVYGRLLDIGEEWKTNKILKTAAEAFWKEID</sequence>
<evidence type="ECO:0000256" key="2">
    <source>
        <dbReference type="ARBA" id="ARBA00022723"/>
    </source>
</evidence>
<gene>
    <name evidence="7" type="ORF">PPL_12646</name>
</gene>
<dbReference type="GO" id="GO:0005634">
    <property type="term" value="C:nucleus"/>
    <property type="evidence" value="ECO:0007669"/>
    <property type="project" value="UniProtKB-SubCell"/>
</dbReference>
<organism evidence="7 8">
    <name type="scientific">Heterostelium pallidum (strain ATCC 26659 / Pp 5 / PN500)</name>
    <name type="common">Cellular slime mold</name>
    <name type="synonym">Polysphondylium pallidum</name>
    <dbReference type="NCBI Taxonomy" id="670386"/>
    <lineage>
        <taxon>Eukaryota</taxon>
        <taxon>Amoebozoa</taxon>
        <taxon>Evosea</taxon>
        <taxon>Eumycetozoa</taxon>
        <taxon>Dictyostelia</taxon>
        <taxon>Acytosteliales</taxon>
        <taxon>Acytosteliaceae</taxon>
        <taxon>Heterostelium</taxon>
    </lineage>
</organism>
<keyword evidence="4" id="KW-0862">Zinc</keyword>
<dbReference type="Gene3D" id="3.40.50.300">
    <property type="entry name" value="P-loop containing nucleotide triphosphate hydrolases"/>
    <property type="match status" value="1"/>
</dbReference>
<dbReference type="GO" id="GO:0008270">
    <property type="term" value="F:zinc ion binding"/>
    <property type="evidence" value="ECO:0007669"/>
    <property type="project" value="UniProtKB-KW"/>
</dbReference>
<feature type="region of interest" description="Disordered" evidence="6">
    <location>
        <begin position="1"/>
        <end position="21"/>
    </location>
</feature>
<evidence type="ECO:0000313" key="7">
    <source>
        <dbReference type="EMBL" id="EFA77430.1"/>
    </source>
</evidence>
<dbReference type="SUPFAM" id="SSF140996">
    <property type="entry name" value="Hermes dimerisation domain"/>
    <property type="match status" value="1"/>
</dbReference>
<dbReference type="PANTHER" id="PTHR46481">
    <property type="entry name" value="ZINC FINGER BED DOMAIN-CONTAINING PROTEIN 4"/>
    <property type="match status" value="1"/>
</dbReference>
<name>D3BN68_HETP5</name>
<protein>
    <submittedName>
        <fullName evidence="7">Uncharacterized protein</fullName>
    </submittedName>
</protein>
<evidence type="ECO:0000256" key="5">
    <source>
        <dbReference type="ARBA" id="ARBA00023242"/>
    </source>
</evidence>
<dbReference type="PANTHER" id="PTHR46481:SF10">
    <property type="entry name" value="ZINC FINGER BED DOMAIN-CONTAINING PROTEIN 39"/>
    <property type="match status" value="1"/>
</dbReference>
<accession>D3BN68</accession>
<reference evidence="7 8" key="1">
    <citation type="journal article" date="2011" name="Genome Res.">
        <title>Phylogeny-wide analysis of social amoeba genomes highlights ancient origins for complex intercellular communication.</title>
        <authorList>
            <person name="Heidel A.J."/>
            <person name="Lawal H.M."/>
            <person name="Felder M."/>
            <person name="Schilde C."/>
            <person name="Helps N.R."/>
            <person name="Tunggal B."/>
            <person name="Rivero F."/>
            <person name="John U."/>
            <person name="Schleicher M."/>
            <person name="Eichinger L."/>
            <person name="Platzer M."/>
            <person name="Noegel A.A."/>
            <person name="Schaap P."/>
            <person name="Gloeckner G."/>
        </authorList>
    </citation>
    <scope>NUCLEOTIDE SEQUENCE [LARGE SCALE GENOMIC DNA]</scope>
    <source>
        <strain evidence="8">ATCC 26659 / Pp 5 / PN500</strain>
    </source>
</reference>
<dbReference type="InterPro" id="IPR012337">
    <property type="entry name" value="RNaseH-like_sf"/>
</dbReference>
<dbReference type="SUPFAM" id="SSF52540">
    <property type="entry name" value="P-loop containing nucleoside triphosphate hydrolases"/>
    <property type="match status" value="1"/>
</dbReference>
<dbReference type="InParanoid" id="D3BN68"/>
<dbReference type="AlphaFoldDB" id="D3BN68"/>
<keyword evidence="3" id="KW-0863">Zinc-finger</keyword>
<proteinExistence type="predicted"/>
<dbReference type="SUPFAM" id="SSF53098">
    <property type="entry name" value="Ribonuclease H-like"/>
    <property type="match status" value="1"/>
</dbReference>
<keyword evidence="8" id="KW-1185">Reference proteome</keyword>
<dbReference type="Proteomes" id="UP000001396">
    <property type="component" value="Unassembled WGS sequence"/>
</dbReference>
<dbReference type="InterPro" id="IPR052035">
    <property type="entry name" value="ZnF_BED_domain_contain"/>
</dbReference>
<evidence type="ECO:0000256" key="6">
    <source>
        <dbReference type="SAM" id="MobiDB-lite"/>
    </source>
</evidence>
<evidence type="ECO:0000313" key="8">
    <source>
        <dbReference type="Proteomes" id="UP000001396"/>
    </source>
</evidence>
<keyword evidence="2" id="KW-0479">Metal-binding</keyword>
<dbReference type="RefSeq" id="XP_020429559.1">
    <property type="nucleotide sequence ID" value="XM_020583372.1"/>
</dbReference>
<feature type="non-terminal residue" evidence="7">
    <location>
        <position position="871"/>
    </location>
</feature>